<feature type="transmembrane region" description="Helical" evidence="7">
    <location>
        <begin position="78"/>
        <end position="103"/>
    </location>
</feature>
<proteinExistence type="inferred from homology"/>
<name>A0A1N6N9R1_9SPIO</name>
<dbReference type="NCBIfam" id="TIGR01097">
    <property type="entry name" value="PhnE"/>
    <property type="match status" value="1"/>
</dbReference>
<keyword evidence="4 7" id="KW-0812">Transmembrane</keyword>
<dbReference type="InterPro" id="IPR005769">
    <property type="entry name" value="PhnE/PtxC"/>
</dbReference>
<evidence type="ECO:0000313" key="10">
    <source>
        <dbReference type="Proteomes" id="UP000186400"/>
    </source>
</evidence>
<gene>
    <name evidence="9" type="ORF">SAMN05920897_101140</name>
</gene>
<sequence length="265" mass="28481">MIETSSPDLYGRSIVRRLTPLWCFLALTVLFLLSIAGMNLNFARIVAGVDRLGIMLGQMFPPDFSILGRIMDPAIETLFVAILGTFIGIILSLLIGVLAAHNITPHPAVEVLLKGFSAFARAVPALIWALLFIVAVGLGPLPGILALAVNSIGMLGKVFAESIEEIDQGQIEAVAATGATPVQIVFKSVIPSVTPALVAWSLFRLDINIRYSAVLGVVGAGGIGLELVRSTRMLAFNETLTITLVIFLMVWAVEFVNNQIRNFVR</sequence>
<dbReference type="InterPro" id="IPR035906">
    <property type="entry name" value="MetI-like_sf"/>
</dbReference>
<evidence type="ECO:0000256" key="1">
    <source>
        <dbReference type="ARBA" id="ARBA00004651"/>
    </source>
</evidence>
<keyword evidence="10" id="KW-1185">Reference proteome</keyword>
<dbReference type="PROSITE" id="PS50928">
    <property type="entry name" value="ABC_TM1"/>
    <property type="match status" value="1"/>
</dbReference>
<keyword evidence="3" id="KW-1003">Cell membrane</keyword>
<evidence type="ECO:0000256" key="2">
    <source>
        <dbReference type="ARBA" id="ARBA00022448"/>
    </source>
</evidence>
<dbReference type="RefSeq" id="WP_076487369.1">
    <property type="nucleotide sequence ID" value="NZ_FTMS01000001.1"/>
</dbReference>
<evidence type="ECO:0000256" key="3">
    <source>
        <dbReference type="ARBA" id="ARBA00022475"/>
    </source>
</evidence>
<feature type="domain" description="ABC transmembrane type-1" evidence="8">
    <location>
        <begin position="74"/>
        <end position="257"/>
    </location>
</feature>
<dbReference type="EMBL" id="FTMS01000001">
    <property type="protein sequence ID" value="SIP88799.1"/>
    <property type="molecule type" value="Genomic_DNA"/>
</dbReference>
<organism evidence="9 10">
    <name type="scientific">Alkalispirochaeta americana</name>
    <dbReference type="NCBI Taxonomy" id="159291"/>
    <lineage>
        <taxon>Bacteria</taxon>
        <taxon>Pseudomonadati</taxon>
        <taxon>Spirochaetota</taxon>
        <taxon>Spirochaetia</taxon>
        <taxon>Spirochaetales</taxon>
        <taxon>Spirochaetaceae</taxon>
        <taxon>Alkalispirochaeta</taxon>
    </lineage>
</organism>
<dbReference type="InterPro" id="IPR000515">
    <property type="entry name" value="MetI-like"/>
</dbReference>
<dbReference type="Proteomes" id="UP000186400">
    <property type="component" value="Unassembled WGS sequence"/>
</dbReference>
<dbReference type="GO" id="GO:0005886">
    <property type="term" value="C:plasma membrane"/>
    <property type="evidence" value="ECO:0007669"/>
    <property type="project" value="UniProtKB-SubCell"/>
</dbReference>
<dbReference type="OrthoDB" id="9808005at2"/>
<evidence type="ECO:0000256" key="6">
    <source>
        <dbReference type="ARBA" id="ARBA00023136"/>
    </source>
</evidence>
<evidence type="ECO:0000256" key="4">
    <source>
        <dbReference type="ARBA" id="ARBA00022692"/>
    </source>
</evidence>
<keyword evidence="2 7" id="KW-0813">Transport</keyword>
<feature type="transmembrane region" description="Helical" evidence="7">
    <location>
        <begin position="235"/>
        <end position="253"/>
    </location>
</feature>
<evidence type="ECO:0000259" key="8">
    <source>
        <dbReference type="PROSITE" id="PS50928"/>
    </source>
</evidence>
<keyword evidence="5 7" id="KW-1133">Transmembrane helix</keyword>
<dbReference type="GO" id="GO:0015416">
    <property type="term" value="F:ABC-type phosphonate transporter activity"/>
    <property type="evidence" value="ECO:0007669"/>
    <property type="project" value="InterPro"/>
</dbReference>
<dbReference type="CDD" id="cd06261">
    <property type="entry name" value="TM_PBP2"/>
    <property type="match status" value="1"/>
</dbReference>
<protein>
    <submittedName>
        <fullName evidence="9">Phosphonate transport system permease protein</fullName>
    </submittedName>
</protein>
<dbReference type="SUPFAM" id="SSF161098">
    <property type="entry name" value="MetI-like"/>
    <property type="match status" value="1"/>
</dbReference>
<reference evidence="10" key="1">
    <citation type="submission" date="2017-01" db="EMBL/GenBank/DDBJ databases">
        <authorList>
            <person name="Varghese N."/>
            <person name="Submissions S."/>
        </authorList>
    </citation>
    <scope>NUCLEOTIDE SEQUENCE [LARGE SCALE GENOMIC DNA]</scope>
    <source>
        <strain evidence="10">ASpG1</strain>
    </source>
</reference>
<dbReference type="PANTHER" id="PTHR30043:SF1">
    <property type="entry name" value="ABC TRANSPORT SYSTEM PERMEASE PROTEIN P69"/>
    <property type="match status" value="1"/>
</dbReference>
<keyword evidence="6 7" id="KW-0472">Membrane</keyword>
<dbReference type="STRING" id="159291.SAMN05920897_101140"/>
<comment type="subcellular location">
    <subcellularLocation>
        <location evidence="1 7">Cell membrane</location>
        <topology evidence="1 7">Multi-pass membrane protein</topology>
    </subcellularLocation>
</comment>
<feature type="transmembrane region" description="Helical" evidence="7">
    <location>
        <begin position="21"/>
        <end position="40"/>
    </location>
</feature>
<feature type="transmembrane region" description="Helical" evidence="7">
    <location>
        <begin position="209"/>
        <end position="228"/>
    </location>
</feature>
<comment type="similarity">
    <text evidence="7">Belongs to the binding-protein-dependent transport system permease family.</text>
</comment>
<dbReference type="Gene3D" id="1.10.3720.10">
    <property type="entry name" value="MetI-like"/>
    <property type="match status" value="1"/>
</dbReference>
<dbReference type="Pfam" id="PF00528">
    <property type="entry name" value="BPD_transp_1"/>
    <property type="match status" value="1"/>
</dbReference>
<dbReference type="PANTHER" id="PTHR30043">
    <property type="entry name" value="PHOSPHONATES TRANSPORT SYSTEM PERMEASE PROTEIN"/>
    <property type="match status" value="1"/>
</dbReference>
<accession>A0A1N6N9R1</accession>
<dbReference type="AlphaFoldDB" id="A0A1N6N9R1"/>
<evidence type="ECO:0000256" key="7">
    <source>
        <dbReference type="RuleBase" id="RU363032"/>
    </source>
</evidence>
<feature type="transmembrane region" description="Helical" evidence="7">
    <location>
        <begin position="123"/>
        <end position="149"/>
    </location>
</feature>
<evidence type="ECO:0000313" key="9">
    <source>
        <dbReference type="EMBL" id="SIP88799.1"/>
    </source>
</evidence>
<evidence type="ECO:0000256" key="5">
    <source>
        <dbReference type="ARBA" id="ARBA00022989"/>
    </source>
</evidence>